<dbReference type="AlphaFoldDB" id="A0A2M6WY15"/>
<name>A0A2M6WY15_9BACT</name>
<dbReference type="PANTHER" id="PTHR46417">
    <property type="entry name" value="TRNA (GUANINE-N(1)-)-METHYLTRANSFERASE"/>
    <property type="match status" value="1"/>
</dbReference>
<evidence type="ECO:0000259" key="18">
    <source>
        <dbReference type="Pfam" id="PF01746"/>
    </source>
</evidence>
<keyword evidence="10 15" id="KW-0949">S-adenosyl-L-methionine</keyword>
<comment type="similarity">
    <text evidence="3 15 17">Belongs to the RNA methyltransferase TrmD family.</text>
</comment>
<dbReference type="Gene3D" id="3.40.1280.10">
    <property type="match status" value="1"/>
</dbReference>
<evidence type="ECO:0000256" key="8">
    <source>
        <dbReference type="ARBA" id="ARBA00022603"/>
    </source>
</evidence>
<evidence type="ECO:0000256" key="11">
    <source>
        <dbReference type="ARBA" id="ARBA00022694"/>
    </source>
</evidence>
<dbReference type="EMBL" id="PEZV01000002">
    <property type="protein sequence ID" value="PIT97647.1"/>
    <property type="molecule type" value="Genomic_DNA"/>
</dbReference>
<organism evidence="19 20">
    <name type="scientific">Candidatus Berkelbacteria bacterium CG10_big_fil_rev_8_21_14_0_10_41_12</name>
    <dbReference type="NCBI Taxonomy" id="1974513"/>
    <lineage>
        <taxon>Bacteria</taxon>
        <taxon>Candidatus Berkelbacteria</taxon>
    </lineage>
</organism>
<dbReference type="GO" id="GO:0052906">
    <property type="term" value="F:tRNA (guanine(37)-N1)-methyltransferase activity"/>
    <property type="evidence" value="ECO:0007669"/>
    <property type="project" value="UniProtKB-UniRule"/>
</dbReference>
<dbReference type="NCBIfam" id="TIGR00088">
    <property type="entry name" value="trmD"/>
    <property type="match status" value="1"/>
</dbReference>
<dbReference type="Proteomes" id="UP000228596">
    <property type="component" value="Unassembled WGS sequence"/>
</dbReference>
<gene>
    <name evidence="15" type="primary">trmD</name>
    <name evidence="19" type="ORF">COT77_00245</name>
</gene>
<reference evidence="20" key="1">
    <citation type="submission" date="2017-09" db="EMBL/GenBank/DDBJ databases">
        <title>Depth-based differentiation of microbial function through sediment-hosted aquifers and enrichment of novel symbionts in the deep terrestrial subsurface.</title>
        <authorList>
            <person name="Probst A.J."/>
            <person name="Ladd B."/>
            <person name="Jarett J.K."/>
            <person name="Geller-Mcgrath D.E."/>
            <person name="Sieber C.M.K."/>
            <person name="Emerson J.B."/>
            <person name="Anantharaman K."/>
            <person name="Thomas B.C."/>
            <person name="Malmstrom R."/>
            <person name="Stieglmeier M."/>
            <person name="Klingl A."/>
            <person name="Woyke T."/>
            <person name="Ryan C.M."/>
            <person name="Banfield J.F."/>
        </authorList>
    </citation>
    <scope>NUCLEOTIDE SEQUENCE [LARGE SCALE GENOMIC DNA]</scope>
</reference>
<sequence>MKIKVITLFPNIIESIKEYSIIGRAIKNGLIKLEIIDLRDFGLGKRKTVDDTPYGGGPGMILRPDVIGKTISSIKTGKPRVIVLSPKGKRLNQQIIKKIAEEKDIILVCGHYEGFDQRTLDEADEIVSIGDYVLSGGEMPALVMIDSLARLQKGVLGNKLSAQDESHNKKGRIEAPQYTKPEIYKKTKIPAVLLSGNHGEIAKWRKANSYTRN</sequence>
<keyword evidence="9 15" id="KW-0808">Transferase</keyword>
<evidence type="ECO:0000256" key="6">
    <source>
        <dbReference type="ARBA" id="ARBA00014679"/>
    </source>
</evidence>
<evidence type="ECO:0000256" key="3">
    <source>
        <dbReference type="ARBA" id="ARBA00007630"/>
    </source>
</evidence>
<evidence type="ECO:0000256" key="7">
    <source>
        <dbReference type="ARBA" id="ARBA00022490"/>
    </source>
</evidence>
<dbReference type="PANTHER" id="PTHR46417:SF1">
    <property type="entry name" value="TRNA (GUANINE-N(1)-)-METHYLTRANSFERASE"/>
    <property type="match status" value="1"/>
</dbReference>
<evidence type="ECO:0000256" key="1">
    <source>
        <dbReference type="ARBA" id="ARBA00002634"/>
    </source>
</evidence>
<evidence type="ECO:0000256" key="13">
    <source>
        <dbReference type="ARBA" id="ARBA00033392"/>
    </source>
</evidence>
<dbReference type="NCBIfam" id="NF000648">
    <property type="entry name" value="PRK00026.1"/>
    <property type="match status" value="1"/>
</dbReference>
<dbReference type="CDD" id="cd18080">
    <property type="entry name" value="TrmD-like"/>
    <property type="match status" value="1"/>
</dbReference>
<evidence type="ECO:0000256" key="16">
    <source>
        <dbReference type="PIRSR" id="PIRSR000386-1"/>
    </source>
</evidence>
<dbReference type="SUPFAM" id="SSF75217">
    <property type="entry name" value="alpha/beta knot"/>
    <property type="match status" value="1"/>
</dbReference>
<evidence type="ECO:0000256" key="10">
    <source>
        <dbReference type="ARBA" id="ARBA00022691"/>
    </source>
</evidence>
<keyword evidence="8 15" id="KW-0489">Methyltransferase</keyword>
<dbReference type="Gene3D" id="1.10.1270.20">
    <property type="entry name" value="tRNA(m1g37)methyltransferase, domain 2"/>
    <property type="match status" value="1"/>
</dbReference>
<evidence type="ECO:0000256" key="4">
    <source>
        <dbReference type="ARBA" id="ARBA00011738"/>
    </source>
</evidence>
<proteinExistence type="inferred from homology"/>
<dbReference type="GO" id="GO:0002939">
    <property type="term" value="P:tRNA N1-guanine methylation"/>
    <property type="evidence" value="ECO:0007669"/>
    <property type="project" value="TreeGrafter"/>
</dbReference>
<keyword evidence="7 15" id="KW-0963">Cytoplasm</keyword>
<dbReference type="HAMAP" id="MF_00605">
    <property type="entry name" value="TrmD"/>
    <property type="match status" value="1"/>
</dbReference>
<evidence type="ECO:0000256" key="9">
    <source>
        <dbReference type="ARBA" id="ARBA00022679"/>
    </source>
</evidence>
<dbReference type="InterPro" id="IPR029028">
    <property type="entry name" value="Alpha/beta_knot_MTases"/>
</dbReference>
<evidence type="ECO:0000256" key="12">
    <source>
        <dbReference type="ARBA" id="ARBA00029736"/>
    </source>
</evidence>
<dbReference type="PIRSF" id="PIRSF000386">
    <property type="entry name" value="tRNA_mtase"/>
    <property type="match status" value="1"/>
</dbReference>
<evidence type="ECO:0000313" key="20">
    <source>
        <dbReference type="Proteomes" id="UP000228596"/>
    </source>
</evidence>
<dbReference type="GO" id="GO:0005829">
    <property type="term" value="C:cytosol"/>
    <property type="evidence" value="ECO:0007669"/>
    <property type="project" value="TreeGrafter"/>
</dbReference>
<dbReference type="EC" id="2.1.1.228" evidence="5 15"/>
<protein>
    <recommendedName>
        <fullName evidence="6 15">tRNA (guanine-N(1)-)-methyltransferase</fullName>
        <ecNumber evidence="5 15">2.1.1.228</ecNumber>
    </recommendedName>
    <alternativeName>
        <fullName evidence="12 15">M1G-methyltransferase</fullName>
    </alternativeName>
    <alternativeName>
        <fullName evidence="13 15">tRNA [GM37] methyltransferase</fullName>
    </alternativeName>
</protein>
<keyword evidence="11 15" id="KW-0819">tRNA processing</keyword>
<dbReference type="InterPro" id="IPR016009">
    <property type="entry name" value="tRNA_MeTrfase_TRMD/TRM10"/>
</dbReference>
<comment type="subcellular location">
    <subcellularLocation>
        <location evidence="2 15 17">Cytoplasm</location>
    </subcellularLocation>
</comment>
<evidence type="ECO:0000256" key="17">
    <source>
        <dbReference type="RuleBase" id="RU003464"/>
    </source>
</evidence>
<dbReference type="Pfam" id="PF01746">
    <property type="entry name" value="tRNA_m1G_MT"/>
    <property type="match status" value="1"/>
</dbReference>
<evidence type="ECO:0000313" key="19">
    <source>
        <dbReference type="EMBL" id="PIT97647.1"/>
    </source>
</evidence>
<evidence type="ECO:0000256" key="14">
    <source>
        <dbReference type="ARBA" id="ARBA00047783"/>
    </source>
</evidence>
<feature type="binding site" evidence="15 16">
    <location>
        <position position="110"/>
    </location>
    <ligand>
        <name>S-adenosyl-L-methionine</name>
        <dbReference type="ChEBI" id="CHEBI:59789"/>
    </ligand>
</feature>
<feature type="binding site" evidence="15 16">
    <location>
        <begin position="129"/>
        <end position="134"/>
    </location>
    <ligand>
        <name>S-adenosyl-L-methionine</name>
        <dbReference type="ChEBI" id="CHEBI:59789"/>
    </ligand>
</feature>
<evidence type="ECO:0000256" key="5">
    <source>
        <dbReference type="ARBA" id="ARBA00012807"/>
    </source>
</evidence>
<evidence type="ECO:0000256" key="15">
    <source>
        <dbReference type="HAMAP-Rule" id="MF_00605"/>
    </source>
</evidence>
<dbReference type="FunFam" id="3.40.1280.10:FF:000001">
    <property type="entry name" value="tRNA (guanine-N(1)-)-methyltransferase"/>
    <property type="match status" value="1"/>
</dbReference>
<dbReference type="InterPro" id="IPR002649">
    <property type="entry name" value="tRNA_m1G_MeTrfase_TrmD"/>
</dbReference>
<dbReference type="InterPro" id="IPR029026">
    <property type="entry name" value="tRNA_m1G_MTases_N"/>
</dbReference>
<accession>A0A2M6WY15</accession>
<dbReference type="InterPro" id="IPR023148">
    <property type="entry name" value="tRNA_m1G_MeTrfase_C_sf"/>
</dbReference>
<comment type="caution">
    <text evidence="19">The sequence shown here is derived from an EMBL/GenBank/DDBJ whole genome shotgun (WGS) entry which is preliminary data.</text>
</comment>
<evidence type="ECO:0000256" key="2">
    <source>
        <dbReference type="ARBA" id="ARBA00004496"/>
    </source>
</evidence>
<feature type="domain" description="tRNA methyltransferase TRMD/TRM10-type" evidence="18">
    <location>
        <begin position="1"/>
        <end position="212"/>
    </location>
</feature>
<comment type="catalytic activity">
    <reaction evidence="14 15 17">
        <text>guanosine(37) in tRNA + S-adenosyl-L-methionine = N(1)-methylguanosine(37) in tRNA + S-adenosyl-L-homocysteine + H(+)</text>
        <dbReference type="Rhea" id="RHEA:36899"/>
        <dbReference type="Rhea" id="RHEA-COMP:10145"/>
        <dbReference type="Rhea" id="RHEA-COMP:10147"/>
        <dbReference type="ChEBI" id="CHEBI:15378"/>
        <dbReference type="ChEBI" id="CHEBI:57856"/>
        <dbReference type="ChEBI" id="CHEBI:59789"/>
        <dbReference type="ChEBI" id="CHEBI:73542"/>
        <dbReference type="ChEBI" id="CHEBI:74269"/>
        <dbReference type="EC" id="2.1.1.228"/>
    </reaction>
</comment>
<comment type="function">
    <text evidence="1 15 17">Specifically methylates guanosine-37 in various tRNAs.</text>
</comment>
<comment type="subunit">
    <text evidence="4 15 17">Homodimer.</text>
</comment>